<accession>A0A839AHJ3</accession>
<dbReference type="PANTHER" id="PTHR38589">
    <property type="entry name" value="BLR0621 PROTEIN"/>
    <property type="match status" value="1"/>
</dbReference>
<evidence type="ECO:0000259" key="2">
    <source>
        <dbReference type="PROSITE" id="PS52029"/>
    </source>
</evidence>
<dbReference type="PROSITE" id="PS52029">
    <property type="entry name" value="LD_TPASE"/>
    <property type="match status" value="1"/>
</dbReference>
<protein>
    <submittedName>
        <fullName evidence="3">L,D-transpeptidase family protein</fullName>
    </submittedName>
</protein>
<organism evidence="3 4">
    <name type="scientific">Stappia albiluteola</name>
    <dbReference type="NCBI Taxonomy" id="2758565"/>
    <lineage>
        <taxon>Bacteria</taxon>
        <taxon>Pseudomonadati</taxon>
        <taxon>Pseudomonadota</taxon>
        <taxon>Alphaproteobacteria</taxon>
        <taxon>Hyphomicrobiales</taxon>
        <taxon>Stappiaceae</taxon>
        <taxon>Stappia</taxon>
    </lineage>
</organism>
<feature type="active site" description="Proton donor/acceptor" evidence="1">
    <location>
        <position position="138"/>
    </location>
</feature>
<sequence>MKVTELLTVRRRPANKAQGLLTHGSITIPCAIGRGGPTARKREGDGATPLGQFELLKVYYRPDRLRKPVTRLPVEPMHPMLGWCDAPADPCYNQPVLLPFAGSHEKLWREDHLYDIVVVLDYNLFPPVDGKGSAIFFHLARPDYSPTEGCVAVSLAHMLKILASVGKETAMSIEAA</sequence>
<reference evidence="3 4" key="1">
    <citation type="submission" date="2020-07" db="EMBL/GenBank/DDBJ databases">
        <title>Stappia sp., F7233, whole genome shotgun sequencing project.</title>
        <authorList>
            <person name="Jiang S."/>
            <person name="Liu Z.W."/>
            <person name="Du Z.J."/>
        </authorList>
    </citation>
    <scope>NUCLEOTIDE SEQUENCE [LARGE SCALE GENOMIC DNA]</scope>
    <source>
        <strain evidence="3 4">F7233</strain>
    </source>
</reference>
<dbReference type="EMBL" id="JACFXV010000063">
    <property type="protein sequence ID" value="MBA5778605.1"/>
    <property type="molecule type" value="Genomic_DNA"/>
</dbReference>
<comment type="pathway">
    <text evidence="1">Cell wall biogenesis; peptidoglycan biosynthesis.</text>
</comment>
<keyword evidence="1" id="KW-0573">Peptidoglycan synthesis</keyword>
<dbReference type="AlphaFoldDB" id="A0A839AHJ3"/>
<gene>
    <name evidence="3" type="ORF">H2509_15860</name>
</gene>
<dbReference type="GO" id="GO:0071555">
    <property type="term" value="P:cell wall organization"/>
    <property type="evidence" value="ECO:0007669"/>
    <property type="project" value="UniProtKB-UniRule"/>
</dbReference>
<evidence type="ECO:0000313" key="3">
    <source>
        <dbReference type="EMBL" id="MBA5778605.1"/>
    </source>
</evidence>
<comment type="caution">
    <text evidence="3">The sequence shown here is derived from an EMBL/GenBank/DDBJ whole genome shotgun (WGS) entry which is preliminary data.</text>
</comment>
<keyword evidence="4" id="KW-1185">Reference proteome</keyword>
<evidence type="ECO:0000256" key="1">
    <source>
        <dbReference type="PROSITE-ProRule" id="PRU01373"/>
    </source>
</evidence>
<dbReference type="Proteomes" id="UP000541109">
    <property type="component" value="Unassembled WGS sequence"/>
</dbReference>
<dbReference type="Pfam" id="PF03734">
    <property type="entry name" value="YkuD"/>
    <property type="match status" value="1"/>
</dbReference>
<keyword evidence="1" id="KW-0961">Cell wall biogenesis/degradation</keyword>
<evidence type="ECO:0000313" key="4">
    <source>
        <dbReference type="Proteomes" id="UP000541109"/>
    </source>
</evidence>
<name>A0A839AHJ3_9HYPH</name>
<dbReference type="InterPro" id="IPR005490">
    <property type="entry name" value="LD_TPept_cat_dom"/>
</dbReference>
<proteinExistence type="predicted"/>
<feature type="active site" description="Nucleophile" evidence="1">
    <location>
        <position position="150"/>
    </location>
</feature>
<feature type="domain" description="L,D-TPase catalytic" evidence="2">
    <location>
        <begin position="7"/>
        <end position="174"/>
    </location>
</feature>
<dbReference type="GO" id="GO:0016740">
    <property type="term" value="F:transferase activity"/>
    <property type="evidence" value="ECO:0007669"/>
    <property type="project" value="InterPro"/>
</dbReference>
<dbReference type="GO" id="GO:0008360">
    <property type="term" value="P:regulation of cell shape"/>
    <property type="evidence" value="ECO:0007669"/>
    <property type="project" value="UniProtKB-UniRule"/>
</dbReference>
<dbReference type="GO" id="GO:0009252">
    <property type="term" value="P:peptidoglycan biosynthetic process"/>
    <property type="evidence" value="ECO:0007669"/>
    <property type="project" value="UniProtKB-KW"/>
</dbReference>
<keyword evidence="1" id="KW-0133">Cell shape</keyword>
<dbReference type="PANTHER" id="PTHR38589:SF1">
    <property type="entry name" value="BLR0621 PROTEIN"/>
    <property type="match status" value="1"/>
</dbReference>